<feature type="repeat" description="PPR" evidence="2">
    <location>
        <begin position="567"/>
        <end position="601"/>
    </location>
</feature>
<dbReference type="Gene3D" id="1.25.40.10">
    <property type="entry name" value="Tetratricopeptide repeat domain"/>
    <property type="match status" value="3"/>
</dbReference>
<feature type="repeat" description="PPR" evidence="2">
    <location>
        <begin position="497"/>
        <end position="531"/>
    </location>
</feature>
<dbReference type="InterPro" id="IPR002885">
    <property type="entry name" value="PPR_rpt"/>
</dbReference>
<evidence type="ECO:0000256" key="3">
    <source>
        <dbReference type="SAM" id="MobiDB-lite"/>
    </source>
</evidence>
<dbReference type="PROSITE" id="PS51375">
    <property type="entry name" value="PPR"/>
    <property type="match status" value="7"/>
</dbReference>
<dbReference type="EMBL" id="JAYWIO010000005">
    <property type="protein sequence ID" value="KAK7260647.1"/>
    <property type="molecule type" value="Genomic_DNA"/>
</dbReference>
<gene>
    <name evidence="6" type="ORF">RIF29_26874</name>
</gene>
<feature type="repeat" description="PPR" evidence="2">
    <location>
        <begin position="602"/>
        <end position="636"/>
    </location>
</feature>
<organism evidence="6 7">
    <name type="scientific">Crotalaria pallida</name>
    <name type="common">Smooth rattlebox</name>
    <name type="synonym">Crotalaria striata</name>
    <dbReference type="NCBI Taxonomy" id="3830"/>
    <lineage>
        <taxon>Eukaryota</taxon>
        <taxon>Viridiplantae</taxon>
        <taxon>Streptophyta</taxon>
        <taxon>Embryophyta</taxon>
        <taxon>Tracheophyta</taxon>
        <taxon>Spermatophyta</taxon>
        <taxon>Magnoliopsida</taxon>
        <taxon>eudicotyledons</taxon>
        <taxon>Gunneridae</taxon>
        <taxon>Pentapetalae</taxon>
        <taxon>rosids</taxon>
        <taxon>fabids</taxon>
        <taxon>Fabales</taxon>
        <taxon>Fabaceae</taxon>
        <taxon>Papilionoideae</taxon>
        <taxon>50 kb inversion clade</taxon>
        <taxon>genistoids sensu lato</taxon>
        <taxon>core genistoids</taxon>
        <taxon>Crotalarieae</taxon>
        <taxon>Crotalaria</taxon>
    </lineage>
</organism>
<feature type="repeat" description="PPR" evidence="2">
    <location>
        <begin position="637"/>
        <end position="671"/>
    </location>
</feature>
<proteinExistence type="predicted"/>
<evidence type="ECO:0000259" key="5">
    <source>
        <dbReference type="Pfam" id="PF17177"/>
    </source>
</evidence>
<keyword evidence="4" id="KW-0472">Membrane</keyword>
<reference evidence="6 7" key="1">
    <citation type="submission" date="2024-01" db="EMBL/GenBank/DDBJ databases">
        <title>The genomes of 5 underutilized Papilionoideae crops provide insights into root nodulation and disease resistanc.</title>
        <authorList>
            <person name="Yuan L."/>
        </authorList>
    </citation>
    <scope>NUCLEOTIDE SEQUENCE [LARGE SCALE GENOMIC DNA]</scope>
    <source>
        <strain evidence="6">ZHUSHIDOU_FW_LH</strain>
        <tissue evidence="6">Leaf</tissue>
    </source>
</reference>
<dbReference type="PANTHER" id="PTHR47940:SF1">
    <property type="entry name" value="PROTEIN LOW PHOTOSYNTHETIC EFFICIENCY 1, CHLOROPLASTIC"/>
    <property type="match status" value="1"/>
</dbReference>
<keyword evidence="4" id="KW-1133">Transmembrane helix</keyword>
<dbReference type="NCBIfam" id="TIGR00756">
    <property type="entry name" value="PPR"/>
    <property type="match status" value="4"/>
</dbReference>
<dbReference type="Pfam" id="PF13812">
    <property type="entry name" value="PPR_3"/>
    <property type="match status" value="1"/>
</dbReference>
<evidence type="ECO:0000256" key="1">
    <source>
        <dbReference type="ARBA" id="ARBA00022737"/>
    </source>
</evidence>
<keyword evidence="1" id="KW-0677">Repeat</keyword>
<dbReference type="InterPro" id="IPR053343">
    <property type="entry name" value="PSII_mRNA-binding_protein"/>
</dbReference>
<protein>
    <recommendedName>
        <fullName evidence="5">PROP1-like PPR domain-containing protein</fullName>
    </recommendedName>
</protein>
<accession>A0AAN9I018</accession>
<comment type="caution">
    <text evidence="6">The sequence shown here is derived from an EMBL/GenBank/DDBJ whole genome shotgun (WGS) entry which is preliminary data.</text>
</comment>
<feature type="repeat" description="PPR" evidence="2">
    <location>
        <begin position="181"/>
        <end position="215"/>
    </location>
</feature>
<keyword evidence="7" id="KW-1185">Reference proteome</keyword>
<evidence type="ECO:0000313" key="7">
    <source>
        <dbReference type="Proteomes" id="UP001372338"/>
    </source>
</evidence>
<evidence type="ECO:0000256" key="4">
    <source>
        <dbReference type="SAM" id="Phobius"/>
    </source>
</evidence>
<name>A0AAN9I018_CROPI</name>
<feature type="repeat" description="PPR" evidence="2">
    <location>
        <begin position="532"/>
        <end position="566"/>
    </location>
</feature>
<feature type="transmembrane region" description="Helical" evidence="4">
    <location>
        <begin position="45"/>
        <end position="67"/>
    </location>
</feature>
<feature type="domain" description="PROP1-like PPR" evidence="5">
    <location>
        <begin position="499"/>
        <end position="678"/>
    </location>
</feature>
<keyword evidence="4" id="KW-0812">Transmembrane</keyword>
<feature type="region of interest" description="Disordered" evidence="3">
    <location>
        <begin position="128"/>
        <end position="148"/>
    </location>
</feature>
<dbReference type="SUPFAM" id="SSF48452">
    <property type="entry name" value="TPR-like"/>
    <property type="match status" value="1"/>
</dbReference>
<dbReference type="Pfam" id="PF17177">
    <property type="entry name" value="PPR_long"/>
    <property type="match status" value="1"/>
</dbReference>
<feature type="compositionally biased region" description="Basic and acidic residues" evidence="3">
    <location>
        <begin position="128"/>
        <end position="140"/>
    </location>
</feature>
<feature type="repeat" description="PPR" evidence="2">
    <location>
        <begin position="257"/>
        <end position="291"/>
    </location>
</feature>
<dbReference type="InterPro" id="IPR033443">
    <property type="entry name" value="PROP1-like_PPR_dom"/>
</dbReference>
<evidence type="ECO:0000313" key="6">
    <source>
        <dbReference type="EMBL" id="KAK7260647.1"/>
    </source>
</evidence>
<evidence type="ECO:0000256" key="2">
    <source>
        <dbReference type="PROSITE-ProRule" id="PRU00708"/>
    </source>
</evidence>
<dbReference type="Proteomes" id="UP001372338">
    <property type="component" value="Unassembled WGS sequence"/>
</dbReference>
<sequence length="725" mass="82103">MNTWSSWHPKCSHLAVPPVSMGFEIGSSSVSVVPNRRSRRIKLGFVFPIFHSTIVGVLHCSISSKFVTLFKPNKCHVGGGFALLEFEEKAIGNELVEGQTDSTDHTSVNSVSEGVKSSLDLDHVRDDNNSEEKVLGRRNSDEDDKEECDGKIDVRELAMSLQSAKTVDDVEVILKGRGDLPLQVYSTVIKGFGKDKRMDSALILFDWMKRRKMESNGSFGPNLFIYNSLLGVVKQSEQFGFMESILNEMAQDGITYNVVTYNTLMSIYIEKGEGENALNMLEEIHRNGLTPSPVSYSQVLLAYRRLEDGNGALNFFVDFREKYRRGEIGKDDDGEDWESELIKLEKFTIRVCYQVMRCWLVSHDNLSNNVLKFLVDMDNAGIPLGRADLERLVWACTREDHYNVVKELYKRIRERHDKISLSVCNHIIWLMGKAKKWWAALEIYEDLLDKGPKPNNLSYELIKSHFNILLSAAKKKGIWRWGVRLLNKMEDKGLNPGSKEWNTVLMACSKASETTAAVQIFKRMVENGEKPTIISYGALLSALEKGKLYDEALRVWNHMVKVGVEPNAYAYTVMASIYTAQGNFNRVDAIIREMVTLGIEITVVTYNAIISGCARNGMSSAAYEWFHRMKVQNISPNEITYEMMIEALANDGKPRLAYELYIRAQKEGLVLSSKAYDVVVQSSQEYGATINISVLGPRPADKKKKLQVRKTLTEFYNLADVPRRS</sequence>
<dbReference type="Pfam" id="PF01535">
    <property type="entry name" value="PPR"/>
    <property type="match status" value="2"/>
</dbReference>
<dbReference type="AlphaFoldDB" id="A0AAN9I018"/>
<dbReference type="PANTHER" id="PTHR47940">
    <property type="entry name" value="OS12G0283900 PROTEIN"/>
    <property type="match status" value="1"/>
</dbReference>
<dbReference type="InterPro" id="IPR011990">
    <property type="entry name" value="TPR-like_helical_dom_sf"/>
</dbReference>